<dbReference type="GO" id="GO:0000287">
    <property type="term" value="F:magnesium ion binding"/>
    <property type="evidence" value="ECO:0007669"/>
    <property type="project" value="TreeGrafter"/>
</dbReference>
<sequence>MKQVEKSEVEVEPFTVESVDVHVLRCPIATPVRTSFGTMHDRPAVLVSVTDSDGCTGWGEVWSNFPACGAEHRAALVSTVFAPMLAGSRVADPADVFRDLTKRTAVLALQSGEPGPFAQAIAGLDLALWDLRARRAGLPLWNLLGGTSDNIPVYASGLNPVGSAQLVAHKLEQGYEAFKLKVGFGVDRDINNLRMLREIIGPTRRLMVDANQAWTLAQALEIAPLLSPFNLGWLEEPLRCDRPLSEWQALAGNAPMPLAGGENIAGDDAFNAAIASRAFSVIQPDAAKWGGISGCLNVIRSTQAAGLTYCPHYLGGGVGLLASAHLLAATGGDGTLEIDANPNPLRTLLHGPLDTLTNGHVHLGHAPGIGVVPNLAELREHIREKAAFVDTSRKSS</sequence>
<dbReference type="SMART" id="SM00922">
    <property type="entry name" value="MR_MLE"/>
    <property type="match status" value="1"/>
</dbReference>
<comment type="caution">
    <text evidence="5">The sequence shown here is derived from an EMBL/GenBank/DDBJ whole genome shotgun (WGS) entry which is preliminary data.</text>
</comment>
<evidence type="ECO:0000313" key="6">
    <source>
        <dbReference type="Proteomes" id="UP000655523"/>
    </source>
</evidence>
<dbReference type="PROSITE" id="PS00909">
    <property type="entry name" value="MR_MLE_2"/>
    <property type="match status" value="1"/>
</dbReference>
<evidence type="ECO:0000259" key="4">
    <source>
        <dbReference type="SMART" id="SM00922"/>
    </source>
</evidence>
<dbReference type="GO" id="GO:0016836">
    <property type="term" value="F:hydro-lyase activity"/>
    <property type="evidence" value="ECO:0007669"/>
    <property type="project" value="TreeGrafter"/>
</dbReference>
<keyword evidence="3" id="KW-0460">Magnesium</keyword>
<dbReference type="SFLD" id="SFLDS00001">
    <property type="entry name" value="Enolase"/>
    <property type="match status" value="1"/>
</dbReference>
<name>A0A972NV72_9BURK</name>
<dbReference type="RefSeq" id="WP_172170526.1">
    <property type="nucleotide sequence ID" value="NZ_WOEZ01000153.1"/>
</dbReference>
<dbReference type="Pfam" id="PF13378">
    <property type="entry name" value="MR_MLE_C"/>
    <property type="match status" value="1"/>
</dbReference>
<gene>
    <name evidence="5" type="ORF">GNZ13_27635</name>
</gene>
<dbReference type="InterPro" id="IPR013341">
    <property type="entry name" value="Mandelate_racemase_N_dom"/>
</dbReference>
<keyword evidence="6" id="KW-1185">Reference proteome</keyword>
<dbReference type="SUPFAM" id="SSF54826">
    <property type="entry name" value="Enolase N-terminal domain-like"/>
    <property type="match status" value="1"/>
</dbReference>
<evidence type="ECO:0000256" key="1">
    <source>
        <dbReference type="ARBA" id="ARBA00001946"/>
    </source>
</evidence>
<keyword evidence="2" id="KW-0479">Metal-binding</keyword>
<feature type="domain" description="Mandelate racemase/muconate lactonizing enzyme C-terminal" evidence="4">
    <location>
        <begin position="160"/>
        <end position="257"/>
    </location>
</feature>
<dbReference type="InterPro" id="IPR046945">
    <property type="entry name" value="RHMD-like"/>
</dbReference>
<dbReference type="Pfam" id="PF02746">
    <property type="entry name" value="MR_MLE_N"/>
    <property type="match status" value="1"/>
</dbReference>
<dbReference type="InterPro" id="IPR018110">
    <property type="entry name" value="Mandel_Rmase/mucon_lact_enz_CS"/>
</dbReference>
<dbReference type="PROSITE" id="PS00908">
    <property type="entry name" value="MR_MLE_1"/>
    <property type="match status" value="1"/>
</dbReference>
<dbReference type="PANTHER" id="PTHR13794">
    <property type="entry name" value="ENOLASE SUPERFAMILY, MANDELATE RACEMASE"/>
    <property type="match status" value="1"/>
</dbReference>
<dbReference type="PANTHER" id="PTHR13794:SF58">
    <property type="entry name" value="MITOCHONDRIAL ENOLASE SUPERFAMILY MEMBER 1"/>
    <property type="match status" value="1"/>
</dbReference>
<comment type="cofactor">
    <cofactor evidence="1">
        <name>Mg(2+)</name>
        <dbReference type="ChEBI" id="CHEBI:18420"/>
    </cofactor>
</comment>
<dbReference type="AlphaFoldDB" id="A0A972NV72"/>
<proteinExistence type="predicted"/>
<dbReference type="InterPro" id="IPR029065">
    <property type="entry name" value="Enolase_C-like"/>
</dbReference>
<dbReference type="Gene3D" id="3.30.390.10">
    <property type="entry name" value="Enolase-like, N-terminal domain"/>
    <property type="match status" value="1"/>
</dbReference>
<evidence type="ECO:0000256" key="3">
    <source>
        <dbReference type="ARBA" id="ARBA00022842"/>
    </source>
</evidence>
<dbReference type="InterPro" id="IPR013342">
    <property type="entry name" value="Mandelate_racemase_C"/>
</dbReference>
<protein>
    <submittedName>
        <fullName evidence="5">Mandelate racemase/muconate lactonizing enzyme family protein</fullName>
    </submittedName>
</protein>
<dbReference type="EMBL" id="WOEZ01000153">
    <property type="protein sequence ID" value="NPT58235.1"/>
    <property type="molecule type" value="Genomic_DNA"/>
</dbReference>
<dbReference type="InterPro" id="IPR029017">
    <property type="entry name" value="Enolase-like_N"/>
</dbReference>
<dbReference type="Gene3D" id="3.20.20.120">
    <property type="entry name" value="Enolase-like C-terminal domain"/>
    <property type="match status" value="1"/>
</dbReference>
<dbReference type="InterPro" id="IPR036849">
    <property type="entry name" value="Enolase-like_C_sf"/>
</dbReference>
<dbReference type="SFLD" id="SFLDG00179">
    <property type="entry name" value="mandelate_racemase"/>
    <property type="match status" value="1"/>
</dbReference>
<evidence type="ECO:0000313" key="5">
    <source>
        <dbReference type="EMBL" id="NPT58235.1"/>
    </source>
</evidence>
<dbReference type="GO" id="GO:0009063">
    <property type="term" value="P:amino acid catabolic process"/>
    <property type="evidence" value="ECO:0007669"/>
    <property type="project" value="InterPro"/>
</dbReference>
<evidence type="ECO:0000256" key="2">
    <source>
        <dbReference type="ARBA" id="ARBA00022723"/>
    </source>
</evidence>
<organism evidence="5 6">
    <name type="scientific">Paraburkholderia elongata</name>
    <dbReference type="NCBI Taxonomy" id="2675747"/>
    <lineage>
        <taxon>Bacteria</taxon>
        <taxon>Pseudomonadati</taxon>
        <taxon>Pseudomonadota</taxon>
        <taxon>Betaproteobacteria</taxon>
        <taxon>Burkholderiales</taxon>
        <taxon>Burkholderiaceae</taxon>
        <taxon>Paraburkholderia</taxon>
    </lineage>
</organism>
<reference evidence="5 6" key="1">
    <citation type="submission" date="2019-11" db="EMBL/GenBank/DDBJ databases">
        <title>Metabolism of dissolved organic matter in forest soils.</title>
        <authorList>
            <person name="Cyle K.T."/>
            <person name="Wilhelm R.C."/>
            <person name="Martinez C.E."/>
        </authorList>
    </citation>
    <scope>NUCLEOTIDE SEQUENCE [LARGE SCALE GENOMIC DNA]</scope>
    <source>
        <strain evidence="5 6">5N</strain>
    </source>
</reference>
<dbReference type="SUPFAM" id="SSF51604">
    <property type="entry name" value="Enolase C-terminal domain-like"/>
    <property type="match status" value="1"/>
</dbReference>
<dbReference type="Proteomes" id="UP000655523">
    <property type="component" value="Unassembled WGS sequence"/>
</dbReference>
<dbReference type="GO" id="GO:0016052">
    <property type="term" value="P:carbohydrate catabolic process"/>
    <property type="evidence" value="ECO:0007669"/>
    <property type="project" value="TreeGrafter"/>
</dbReference>
<dbReference type="CDD" id="cd03316">
    <property type="entry name" value="MR_like"/>
    <property type="match status" value="1"/>
</dbReference>
<accession>A0A972NV72</accession>